<evidence type="ECO:0000256" key="1">
    <source>
        <dbReference type="ARBA" id="ARBA00008779"/>
    </source>
</evidence>
<comment type="caution">
    <text evidence="4">The sequence shown here is derived from an EMBL/GenBank/DDBJ whole genome shotgun (WGS) entry which is preliminary data.</text>
</comment>
<dbReference type="RefSeq" id="WP_197170837.1">
    <property type="nucleotide sequence ID" value="NZ_SJPY01000001.1"/>
</dbReference>
<feature type="transmembrane region" description="Helical" evidence="2">
    <location>
        <begin position="129"/>
        <end position="151"/>
    </location>
</feature>
<sequence length="601" mass="68687">MRLDRSFYRATILSSMAVWATYLVSVFYRRPISTSVYIHVWVLLQGLMLILPGWLFAGFLAKRYPRFGWTVGCGWIVGIPMLVLCDAIVYSWMSDHLLSARMYRVTTDLRGSLIAHAPLRSVVATLQKLIVFFLLAAMGYWVSGWIARSSYLCHLRLSRLRRSLVVASVTMFFAAMFLTTAFYWRPISKHMRSSPSLHPFCAAGLFRDSRNAVSKDAAIDLPARMGTLFRQDQEHRLKWAGLDFDQVLQRSDRPTDVLIVVIESLRRECLDELVMPNLHELSSVGVLCKNHFSGGNASSHGMFSLVSGLEAIWFERPVRFRPLMNRLFRQSGYRLGLFSNQDDWRLFYMDAFLNSEQYDRYECEPKDWVDGDRRTVARAMKFLDGDRATDAKTPRLAVVYLYSTHADYRSDVVDRIFQPAADDDFPIPYSIDDRKAVWNRYCNSAHTVDRLIKPLLRRDRIIIVTGDHGESFLEDGTCGHGTRLSEFQNMTPAVLYAPGIRPLTITHPTMHADLLPTLVDLADLPMVGESPFDGVNLMDEAQRHDRVFVTRDYMTNEVCLIGPWTINPSEPFGYRCEVDRGSGTIELTEPILPNGDRAVGR</sequence>
<dbReference type="InterPro" id="IPR017850">
    <property type="entry name" value="Alkaline_phosphatase_core_sf"/>
</dbReference>
<evidence type="ECO:0000313" key="5">
    <source>
        <dbReference type="Proteomes" id="UP000315471"/>
    </source>
</evidence>
<keyword evidence="2" id="KW-0472">Membrane</keyword>
<dbReference type="Pfam" id="PF00884">
    <property type="entry name" value="Sulfatase"/>
    <property type="match status" value="1"/>
</dbReference>
<feature type="transmembrane region" description="Helical" evidence="2">
    <location>
        <begin position="163"/>
        <end position="184"/>
    </location>
</feature>
<keyword evidence="2" id="KW-1133">Transmembrane helix</keyword>
<reference evidence="4 5" key="1">
    <citation type="submission" date="2019-02" db="EMBL/GenBank/DDBJ databases">
        <title>Deep-cultivation of Planctomycetes and their phenomic and genomic characterization uncovers novel biology.</title>
        <authorList>
            <person name="Wiegand S."/>
            <person name="Jogler M."/>
            <person name="Boedeker C."/>
            <person name="Pinto D."/>
            <person name="Vollmers J."/>
            <person name="Rivas-Marin E."/>
            <person name="Kohn T."/>
            <person name="Peeters S.H."/>
            <person name="Heuer A."/>
            <person name="Rast P."/>
            <person name="Oberbeckmann S."/>
            <person name="Bunk B."/>
            <person name="Jeske O."/>
            <person name="Meyerdierks A."/>
            <person name="Storesund J.E."/>
            <person name="Kallscheuer N."/>
            <person name="Luecker S."/>
            <person name="Lage O.M."/>
            <person name="Pohl T."/>
            <person name="Merkel B.J."/>
            <person name="Hornburger P."/>
            <person name="Mueller R.-W."/>
            <person name="Bruemmer F."/>
            <person name="Labrenz M."/>
            <person name="Spormann A.M."/>
            <person name="Op Den Camp H."/>
            <person name="Overmann J."/>
            <person name="Amann R."/>
            <person name="Jetten M.S.M."/>
            <person name="Mascher T."/>
            <person name="Medema M.H."/>
            <person name="Devos D.P."/>
            <person name="Kaster A.-K."/>
            <person name="Ovreas L."/>
            <person name="Rohde M."/>
            <person name="Galperin M.Y."/>
            <person name="Jogler C."/>
        </authorList>
    </citation>
    <scope>NUCLEOTIDE SEQUENCE [LARGE SCALE GENOMIC DNA]</scope>
    <source>
        <strain evidence="4 5">Q31b</strain>
    </source>
</reference>
<dbReference type="Proteomes" id="UP000315471">
    <property type="component" value="Unassembled WGS sequence"/>
</dbReference>
<gene>
    <name evidence="4" type="ORF">Q31b_07340</name>
</gene>
<dbReference type="EMBL" id="SJPY01000001">
    <property type="protein sequence ID" value="TWU45559.1"/>
    <property type="molecule type" value="Genomic_DNA"/>
</dbReference>
<feature type="domain" description="Sulfatase N-terminal" evidence="3">
    <location>
        <begin position="256"/>
        <end position="523"/>
    </location>
</feature>
<feature type="transmembrane region" description="Helical" evidence="2">
    <location>
        <begin position="40"/>
        <end position="61"/>
    </location>
</feature>
<dbReference type="InterPro" id="IPR050738">
    <property type="entry name" value="Sulfatase"/>
</dbReference>
<keyword evidence="2" id="KW-0812">Transmembrane</keyword>
<dbReference type="AlphaFoldDB" id="A0A5C6EEA8"/>
<dbReference type="GO" id="GO:0004065">
    <property type="term" value="F:arylsulfatase activity"/>
    <property type="evidence" value="ECO:0007669"/>
    <property type="project" value="TreeGrafter"/>
</dbReference>
<keyword evidence="5" id="KW-1185">Reference proteome</keyword>
<evidence type="ECO:0000259" key="3">
    <source>
        <dbReference type="Pfam" id="PF00884"/>
    </source>
</evidence>
<organism evidence="4 5">
    <name type="scientific">Novipirellula aureliae</name>
    <dbReference type="NCBI Taxonomy" id="2527966"/>
    <lineage>
        <taxon>Bacteria</taxon>
        <taxon>Pseudomonadati</taxon>
        <taxon>Planctomycetota</taxon>
        <taxon>Planctomycetia</taxon>
        <taxon>Pirellulales</taxon>
        <taxon>Pirellulaceae</taxon>
        <taxon>Novipirellula</taxon>
    </lineage>
</organism>
<dbReference type="Gene3D" id="3.40.720.10">
    <property type="entry name" value="Alkaline Phosphatase, subunit A"/>
    <property type="match status" value="1"/>
</dbReference>
<feature type="transmembrane region" description="Helical" evidence="2">
    <location>
        <begin position="73"/>
        <end position="93"/>
    </location>
</feature>
<feature type="transmembrane region" description="Helical" evidence="2">
    <location>
        <begin position="7"/>
        <end position="28"/>
    </location>
</feature>
<dbReference type="InterPro" id="IPR000917">
    <property type="entry name" value="Sulfatase_N"/>
</dbReference>
<dbReference type="SUPFAM" id="SSF53649">
    <property type="entry name" value="Alkaline phosphatase-like"/>
    <property type="match status" value="1"/>
</dbReference>
<dbReference type="PANTHER" id="PTHR42693">
    <property type="entry name" value="ARYLSULFATASE FAMILY MEMBER"/>
    <property type="match status" value="1"/>
</dbReference>
<name>A0A5C6EEA8_9BACT</name>
<accession>A0A5C6EEA8</accession>
<dbReference type="InterPro" id="IPR012159">
    <property type="entry name" value="YejM-like"/>
</dbReference>
<comment type="similarity">
    <text evidence="1">Belongs to the sulfatase family.</text>
</comment>
<dbReference type="PIRSF" id="PIRSF004950">
    <property type="entry name" value="Mmb_sulf_HI0842"/>
    <property type="match status" value="1"/>
</dbReference>
<proteinExistence type="inferred from homology"/>
<dbReference type="PANTHER" id="PTHR42693:SF33">
    <property type="entry name" value="ARYLSULFATASE"/>
    <property type="match status" value="1"/>
</dbReference>
<protein>
    <submittedName>
        <fullName evidence="4">Sulfatase</fullName>
    </submittedName>
</protein>
<evidence type="ECO:0000313" key="4">
    <source>
        <dbReference type="EMBL" id="TWU45559.1"/>
    </source>
</evidence>
<evidence type="ECO:0000256" key="2">
    <source>
        <dbReference type="SAM" id="Phobius"/>
    </source>
</evidence>